<dbReference type="InterPro" id="IPR036397">
    <property type="entry name" value="RNaseH_sf"/>
</dbReference>
<dbReference type="InterPro" id="IPR043502">
    <property type="entry name" value="DNA/RNA_pol_sf"/>
</dbReference>
<dbReference type="PROSITE" id="PS50994">
    <property type="entry name" value="INTEGRASE"/>
    <property type="match status" value="1"/>
</dbReference>
<reference evidence="3" key="1">
    <citation type="journal article" date="2019" name="Sci. Rep.">
        <title>Draft genome of Tanacetum cinerariifolium, the natural source of mosquito coil.</title>
        <authorList>
            <person name="Yamashiro T."/>
            <person name="Shiraishi A."/>
            <person name="Satake H."/>
            <person name="Nakayama K."/>
        </authorList>
    </citation>
    <scope>NUCLEOTIDE SEQUENCE</scope>
</reference>
<dbReference type="InterPro" id="IPR043128">
    <property type="entry name" value="Rev_trsase/Diguanyl_cyclase"/>
</dbReference>
<dbReference type="PANTHER" id="PTHR37984">
    <property type="entry name" value="PROTEIN CBG26694"/>
    <property type="match status" value="1"/>
</dbReference>
<keyword evidence="1" id="KW-0511">Multifunctional enzyme</keyword>
<dbReference type="CDD" id="cd09274">
    <property type="entry name" value="RNase_HI_RT_Ty3"/>
    <property type="match status" value="1"/>
</dbReference>
<evidence type="ECO:0000256" key="1">
    <source>
        <dbReference type="ARBA" id="ARBA00023268"/>
    </source>
</evidence>
<dbReference type="GO" id="GO:0015074">
    <property type="term" value="P:DNA integration"/>
    <property type="evidence" value="ECO:0007669"/>
    <property type="project" value="InterPro"/>
</dbReference>
<comment type="caution">
    <text evidence="3">The sequence shown here is derived from an EMBL/GenBank/DDBJ whole genome shotgun (WGS) entry which is preliminary data.</text>
</comment>
<dbReference type="InterPro" id="IPR050951">
    <property type="entry name" value="Retrovirus_Pol_polyprotein"/>
</dbReference>
<feature type="domain" description="Integrase catalytic" evidence="2">
    <location>
        <begin position="234"/>
        <end position="357"/>
    </location>
</feature>
<dbReference type="Gene3D" id="3.10.10.10">
    <property type="entry name" value="HIV Type 1 Reverse Transcriptase, subunit A, domain 1"/>
    <property type="match status" value="1"/>
</dbReference>
<proteinExistence type="predicted"/>
<gene>
    <name evidence="3" type="ORF">Tci_012091</name>
</gene>
<dbReference type="InterPro" id="IPR041577">
    <property type="entry name" value="RT_RNaseH_2"/>
</dbReference>
<dbReference type="Pfam" id="PF17919">
    <property type="entry name" value="RT_RNaseH_2"/>
    <property type="match status" value="1"/>
</dbReference>
<sequence length="511" mass="58334">MHKEDIPKTAFKTHQGYYEFLVMPFGLTNAPSTFQALMNEGGYKWSDEAQSAFETLKSVMQKAPVLAMPNFTKPFEVEAYASGVGIGAVLQQNGHSIAYMSKTLSLKHQSMSTYEKEFLAVLLALEKWRGYLLDRHLIIKTYYFSLKYLLDQKITTPTQRKWMHKLLGFDYEVVYKKGCDNGAADALSRVQTSELFSIFTTLVSTDLGNKIEASWECLVCQKCKPDLAAYPGLLQPLPIPHNIWTSISMDFIEGLPKSQRKNVIFMVVDGLSKYAHFMTLAHPFTTQQVAQSFLDNVYKLHGMPESIVSDRDKVFLSNFWSELFKLLQVRLLKSTSYHPQTDGQTEVVNRCLKGYLRCMTATPFETVYGIPPPIHVPYLGGLSKVEVVDRTLKDREEFIQTLKFHLLSTQNRMKQQADKGKSERQFDIGDWVLLKLQPHRQVNVRMSKQHKFSPKYYGPFKLKGYKGELPSGQLIDISLCDQDGKLAAQPLKILDRKMVKKKNDVALYGLV</sequence>
<dbReference type="SUPFAM" id="SSF53098">
    <property type="entry name" value="Ribonuclease H-like"/>
    <property type="match status" value="1"/>
</dbReference>
<protein>
    <submittedName>
        <fullName evidence="3">Retrotransposable element Tf2</fullName>
    </submittedName>
</protein>
<dbReference type="GO" id="GO:0003824">
    <property type="term" value="F:catalytic activity"/>
    <property type="evidence" value="ECO:0007669"/>
    <property type="project" value="UniProtKB-KW"/>
</dbReference>
<accession>A0A6L2JT12</accession>
<evidence type="ECO:0000313" key="3">
    <source>
        <dbReference type="EMBL" id="GEU40113.1"/>
    </source>
</evidence>
<dbReference type="Gene3D" id="3.10.20.370">
    <property type="match status" value="1"/>
</dbReference>
<dbReference type="AlphaFoldDB" id="A0A6L2JT12"/>
<dbReference type="PANTHER" id="PTHR37984:SF5">
    <property type="entry name" value="PROTEIN NYNRIN-LIKE"/>
    <property type="match status" value="1"/>
</dbReference>
<organism evidence="3">
    <name type="scientific">Tanacetum cinerariifolium</name>
    <name type="common">Dalmatian daisy</name>
    <name type="synonym">Chrysanthemum cinerariifolium</name>
    <dbReference type="NCBI Taxonomy" id="118510"/>
    <lineage>
        <taxon>Eukaryota</taxon>
        <taxon>Viridiplantae</taxon>
        <taxon>Streptophyta</taxon>
        <taxon>Embryophyta</taxon>
        <taxon>Tracheophyta</taxon>
        <taxon>Spermatophyta</taxon>
        <taxon>Magnoliopsida</taxon>
        <taxon>eudicotyledons</taxon>
        <taxon>Gunneridae</taxon>
        <taxon>Pentapetalae</taxon>
        <taxon>asterids</taxon>
        <taxon>campanulids</taxon>
        <taxon>Asterales</taxon>
        <taxon>Asteraceae</taxon>
        <taxon>Asteroideae</taxon>
        <taxon>Anthemideae</taxon>
        <taxon>Anthemidinae</taxon>
        <taxon>Tanacetum</taxon>
    </lineage>
</organism>
<name>A0A6L2JT12_TANCI</name>
<dbReference type="GO" id="GO:0003676">
    <property type="term" value="F:nucleic acid binding"/>
    <property type="evidence" value="ECO:0007669"/>
    <property type="project" value="InterPro"/>
</dbReference>
<dbReference type="Gene3D" id="3.30.420.10">
    <property type="entry name" value="Ribonuclease H-like superfamily/Ribonuclease H"/>
    <property type="match status" value="1"/>
</dbReference>
<dbReference type="EMBL" id="BKCJ010001261">
    <property type="protein sequence ID" value="GEU40113.1"/>
    <property type="molecule type" value="Genomic_DNA"/>
</dbReference>
<dbReference type="SUPFAM" id="SSF56672">
    <property type="entry name" value="DNA/RNA polymerases"/>
    <property type="match status" value="1"/>
</dbReference>
<dbReference type="InterPro" id="IPR012337">
    <property type="entry name" value="RNaseH-like_sf"/>
</dbReference>
<evidence type="ECO:0000259" key="2">
    <source>
        <dbReference type="PROSITE" id="PS50994"/>
    </source>
</evidence>
<dbReference type="Gene3D" id="3.30.70.270">
    <property type="match status" value="1"/>
</dbReference>
<dbReference type="InterPro" id="IPR001584">
    <property type="entry name" value="Integrase_cat-core"/>
</dbReference>